<evidence type="ECO:0000313" key="3">
    <source>
        <dbReference type="EMBL" id="RKN47549.1"/>
    </source>
</evidence>
<evidence type="ECO:0000259" key="2">
    <source>
        <dbReference type="Pfam" id="PF07885"/>
    </source>
</evidence>
<dbReference type="Proteomes" id="UP000281726">
    <property type="component" value="Unassembled WGS sequence"/>
</dbReference>
<organism evidence="3 4">
    <name type="scientific">Micromonospora endolithica</name>
    <dbReference type="NCBI Taxonomy" id="230091"/>
    <lineage>
        <taxon>Bacteria</taxon>
        <taxon>Bacillati</taxon>
        <taxon>Actinomycetota</taxon>
        <taxon>Actinomycetes</taxon>
        <taxon>Micromonosporales</taxon>
        <taxon>Micromonosporaceae</taxon>
        <taxon>Micromonospora</taxon>
    </lineage>
</organism>
<name>A0A3A9ZH44_9ACTN</name>
<feature type="transmembrane region" description="Helical" evidence="1">
    <location>
        <begin position="77"/>
        <end position="101"/>
    </location>
</feature>
<feature type="transmembrane region" description="Helical" evidence="1">
    <location>
        <begin position="47"/>
        <end position="65"/>
    </location>
</feature>
<reference evidence="3 4" key="1">
    <citation type="journal article" date="2004" name="Syst. Appl. Microbiol.">
        <title>Cryptoendolithic actinomycetes from antarctic sandstone rock samples: Micromonospora endolithica sp. nov. and two isolates related to Micromonospora coerulea Jensen 1932.</title>
        <authorList>
            <person name="Hirsch P."/>
            <person name="Mevs U."/>
            <person name="Kroppenstedt R.M."/>
            <person name="Schumann P."/>
            <person name="Stackebrandt E."/>
        </authorList>
    </citation>
    <scope>NUCLEOTIDE SEQUENCE [LARGE SCALE GENOMIC DNA]</scope>
    <source>
        <strain evidence="3 4">JCM 12677</strain>
    </source>
</reference>
<feature type="transmembrane region" description="Helical" evidence="1">
    <location>
        <begin position="149"/>
        <end position="170"/>
    </location>
</feature>
<keyword evidence="1" id="KW-0812">Transmembrane</keyword>
<dbReference type="SUPFAM" id="SSF81324">
    <property type="entry name" value="Voltage-gated potassium channels"/>
    <property type="match status" value="1"/>
</dbReference>
<accession>A0A3A9ZH44</accession>
<keyword evidence="4" id="KW-1185">Reference proteome</keyword>
<dbReference type="InterPro" id="IPR013099">
    <property type="entry name" value="K_chnl_dom"/>
</dbReference>
<feature type="transmembrane region" description="Helical" evidence="1">
    <location>
        <begin position="20"/>
        <end position="41"/>
    </location>
</feature>
<dbReference type="Pfam" id="PF07885">
    <property type="entry name" value="Ion_trans_2"/>
    <property type="match status" value="1"/>
</dbReference>
<evidence type="ECO:0000256" key="1">
    <source>
        <dbReference type="SAM" id="Phobius"/>
    </source>
</evidence>
<dbReference type="OrthoDB" id="8477930at2"/>
<feature type="transmembrane region" description="Helical" evidence="1">
    <location>
        <begin position="121"/>
        <end position="142"/>
    </location>
</feature>
<gene>
    <name evidence="3" type="ORF">D7223_12280</name>
</gene>
<comment type="caution">
    <text evidence="3">The sequence shown here is derived from an EMBL/GenBank/DDBJ whole genome shotgun (WGS) entry which is preliminary data.</text>
</comment>
<dbReference type="Gene3D" id="1.10.287.70">
    <property type="match status" value="1"/>
</dbReference>
<sequence>MDTLHRRAPGSGAGWGSRVWAVTAGVLLIVLGIVDAVMTVLHPTRRGPVTLVTGVGVWSVTRLLARRAGRPRILSSAGMLAVLAIVVVWTALMWAGFALLFLPNLAGLSYSPSGSYGSLNFLDALYVSGMSLTTVGFGDVVGGTDTLRLITVIEAAAGFGLITAAITYILSIYPLTSEISSAARTVQTQADDPVRAAELVVLGGGSYLQSLQDRLISVDEDTQRFPFLYYFRANDPSAGLHTFIRGAAMVCLQARWGIATDAAPYARVQGRELQLRLQHVIDHYAIGFLMRDPRCLRRPLDAADARRRWQSLTAAAGDWGVDRPGEDEADLDEFARFVGCCQTFLDDLAEQHLYPPAQLLPAASPPRSADGS</sequence>
<keyword evidence="1" id="KW-0472">Membrane</keyword>
<dbReference type="EMBL" id="RBAK01000004">
    <property type="protein sequence ID" value="RKN47549.1"/>
    <property type="molecule type" value="Genomic_DNA"/>
</dbReference>
<proteinExistence type="predicted"/>
<protein>
    <recommendedName>
        <fullName evidence="2">Potassium channel domain-containing protein</fullName>
    </recommendedName>
</protein>
<feature type="domain" description="Potassium channel" evidence="2">
    <location>
        <begin position="99"/>
        <end position="171"/>
    </location>
</feature>
<evidence type="ECO:0000313" key="4">
    <source>
        <dbReference type="Proteomes" id="UP000281726"/>
    </source>
</evidence>
<keyword evidence="1" id="KW-1133">Transmembrane helix</keyword>
<dbReference type="AlphaFoldDB" id="A0A3A9ZH44"/>